<evidence type="ECO:0000256" key="1">
    <source>
        <dbReference type="ARBA" id="ARBA00004496"/>
    </source>
</evidence>
<feature type="domain" description="Abnormal spindle-like microcephaly-associated protein ASH" evidence="5">
    <location>
        <begin position="736"/>
        <end position="818"/>
    </location>
</feature>
<sequence>MPHATAHGRIGATAGALALTLLALFGIVTSTAHADVGTVSVDNLRTGWDSDEPGLSPASVQASDFGRLFATQLDGQIYAQPLSVGGVLIVATENDKVYGLDAATGAIRWTRDVGPSWPASAIGCGDLVPDIGVTSTPVYDPATDAVYFTSKVDDGPDQLHPHYYLHAVDPADGAERAGFPVTITGSPEADPSLPFDAAHQLQRPGLLLLDGVVYLGFGAHCDFGPYRGYVVGVSTSTARITSMWATEMGASNDGGGIWAAGGGLVSDGPGRIFLATGNGINPPAGPGSSPPGTLSESVVRLQVGPDGDLAAADFFSPSDAPTLDLNDTDLGSGGGMGLPDGFGTAAHPHLLVQQGKDGRVFLLDRDQLGGRSQGPGGSDAVVGSTGPFQGQWGHPAFWGGDGGYVYLVDNGSPLRALKYGVTGDGRPALTATGTSKDSFPYTSGSPVVTSTGTASGSALVWVVQSGGPTGEDSTLRAYRPVPDADGTLDLVWSAPIGTASKFSVPATDGGRLYLGNRDGLLMAFGRPAATAVNGSPVDFGGVAVGATGRATATLTATRTVTLTGLTASAPFGVTPPALPLQLTAGQQLTVPVTFSPTSAGSSNGVLQAVTDAGSLGLGLTGTGTRAGLLAAPAQLAFEDEPTGSNETLNVQISNTGTAPETITSAQAPAAPFSAAGLPAVGSTVAPGASLVVSVSYAPTAARADSSALVLGSTSGTLTVPVSGQGVAGQGQLVFNPPTLSFGSLAVGGSRTAGFDLTNTGNLPVTISKAKAPDSDFSSTDPLAEGLVIGPGQVVHQTVTFTPTAPGAQTATYEVTGDAGQGAMLEQLTGAGTGTLPAPAPAAGPGEPGWSANGSAVLPGDGSVSLTPATTLSAGSSFYDRPVPSAGLTAALTAALGPGTGADGEGLMLLDASRSTPAGLGVAGGGLGSSGLPGISVDLVTSWNTQVGSGNFVGVSAGGTGDNLSYLATAPVPTDLRSGTHRVVATVSGTHLTVSVDGTQLLNTTPPLPASVFPGFTAATGAGADAHRVSDISISTGPPTAVGTTVPGPTDPSWTRNGQAALDGDTLALTTAASGYGAGSSFYPTPVPSAGLHASFTVRLGGGTGGDGLALVLLDPARADATALGQPGSGLGFVGLPGTAVALTTSWNGAVGSGNFLGFTTSAPGASGDPVFLATAVAPTPLRTGTHLLTVDCTGGHLLAALDGTPLLDRAVALPPTVLLGFTGANGGSNDDHLISAVSLTAGPQQSTVSHSGGN</sequence>
<dbReference type="InterPro" id="IPR002372">
    <property type="entry name" value="PQQ_rpt_dom"/>
</dbReference>
<dbReference type="NCBIfam" id="NF012200">
    <property type="entry name" value="choice_anch_D"/>
    <property type="match status" value="3"/>
</dbReference>
<evidence type="ECO:0000256" key="3">
    <source>
        <dbReference type="SAM" id="SignalP"/>
    </source>
</evidence>
<accession>A0ABV6X1A4</accession>
<feature type="domain" description="Abnormal spindle-like microcephaly-associated protein ASH" evidence="5">
    <location>
        <begin position="630"/>
        <end position="709"/>
    </location>
</feature>
<dbReference type="InterPro" id="IPR013783">
    <property type="entry name" value="Ig-like_fold"/>
</dbReference>
<dbReference type="PANTHER" id="PTHR12223">
    <property type="entry name" value="VESICULAR MANNOSE-BINDING LECTIN"/>
    <property type="match status" value="1"/>
</dbReference>
<comment type="caution">
    <text evidence="6">The sequence shown here is derived from an EMBL/GenBank/DDBJ whole genome shotgun (WGS) entry which is preliminary data.</text>
</comment>
<reference evidence="6 7" key="1">
    <citation type="submission" date="2024-09" db="EMBL/GenBank/DDBJ databases">
        <authorList>
            <person name="Lee S.D."/>
        </authorList>
    </citation>
    <scope>NUCLEOTIDE SEQUENCE [LARGE SCALE GENOMIC DNA]</scope>
    <source>
        <strain evidence="6 7">N1-3</strain>
    </source>
</reference>
<dbReference type="InterPro" id="IPR011047">
    <property type="entry name" value="Quinoprotein_ADH-like_sf"/>
</dbReference>
<dbReference type="InterPro" id="IPR015943">
    <property type="entry name" value="WD40/YVTN_repeat-like_dom_sf"/>
</dbReference>
<dbReference type="Proteomes" id="UP001592530">
    <property type="component" value="Unassembled WGS sequence"/>
</dbReference>
<dbReference type="Gene3D" id="2.60.40.10">
    <property type="entry name" value="Immunoglobulins"/>
    <property type="match status" value="3"/>
</dbReference>
<keyword evidence="2" id="KW-0963">Cytoplasm</keyword>
<gene>
    <name evidence="6" type="ORF">ACEZDB_14040</name>
</gene>
<evidence type="ECO:0000313" key="6">
    <source>
        <dbReference type="EMBL" id="MFC1431767.1"/>
    </source>
</evidence>
<dbReference type="SUPFAM" id="SSF49899">
    <property type="entry name" value="Concanavalin A-like lectins/glucanases"/>
    <property type="match status" value="2"/>
</dbReference>
<evidence type="ECO:0000313" key="7">
    <source>
        <dbReference type="Proteomes" id="UP001592530"/>
    </source>
</evidence>
<comment type="subcellular location">
    <subcellularLocation>
        <location evidence="1">Cytoplasm</location>
    </subcellularLocation>
</comment>
<feature type="signal peptide" evidence="3">
    <location>
        <begin position="1"/>
        <end position="34"/>
    </location>
</feature>
<dbReference type="SMART" id="SM00564">
    <property type="entry name" value="PQQ"/>
    <property type="match status" value="3"/>
</dbReference>
<dbReference type="RefSeq" id="WP_380552769.1">
    <property type="nucleotide sequence ID" value="NZ_JBHEZY010000004.1"/>
</dbReference>
<dbReference type="Gene3D" id="2.130.10.10">
    <property type="entry name" value="YVTN repeat-like/Quinoprotein amine dehydrogenase"/>
    <property type="match status" value="1"/>
</dbReference>
<dbReference type="SUPFAM" id="SSF50998">
    <property type="entry name" value="Quinoprotein alcohol dehydrogenase-like"/>
    <property type="match status" value="1"/>
</dbReference>
<dbReference type="Pfam" id="PF15780">
    <property type="entry name" value="ASH"/>
    <property type="match status" value="2"/>
</dbReference>
<dbReference type="InterPro" id="IPR031549">
    <property type="entry name" value="ASH"/>
</dbReference>
<dbReference type="EMBL" id="JBHEZY010000004">
    <property type="protein sequence ID" value="MFC1431767.1"/>
    <property type="molecule type" value="Genomic_DNA"/>
</dbReference>
<dbReference type="InterPro" id="IPR018391">
    <property type="entry name" value="PQQ_b-propeller_rpt"/>
</dbReference>
<proteinExistence type="predicted"/>
<keyword evidence="3" id="KW-0732">Signal</keyword>
<feature type="domain" description="Pyrrolo-quinoline quinone repeat" evidence="4">
    <location>
        <begin position="68"/>
        <end position="115"/>
    </location>
</feature>
<protein>
    <submittedName>
        <fullName evidence="6">Choice-of-anchor D domain-containing protein</fullName>
    </submittedName>
</protein>
<evidence type="ECO:0000256" key="2">
    <source>
        <dbReference type="ARBA" id="ARBA00022490"/>
    </source>
</evidence>
<dbReference type="Pfam" id="PF13360">
    <property type="entry name" value="PQQ_2"/>
    <property type="match status" value="1"/>
</dbReference>
<dbReference type="PANTHER" id="PTHR12223:SF19">
    <property type="entry name" value="LEGUME LECTIN DOMAIN-CONTAINING PROTEIN"/>
    <property type="match status" value="1"/>
</dbReference>
<dbReference type="InterPro" id="IPR013320">
    <property type="entry name" value="ConA-like_dom_sf"/>
</dbReference>
<evidence type="ECO:0000259" key="5">
    <source>
        <dbReference type="Pfam" id="PF15780"/>
    </source>
</evidence>
<dbReference type="InterPro" id="IPR051136">
    <property type="entry name" value="Intracellular_Lectin-GPT"/>
</dbReference>
<organism evidence="6 7">
    <name type="scientific">Streptacidiphilus alkalitolerans</name>
    <dbReference type="NCBI Taxonomy" id="3342712"/>
    <lineage>
        <taxon>Bacteria</taxon>
        <taxon>Bacillati</taxon>
        <taxon>Actinomycetota</taxon>
        <taxon>Actinomycetes</taxon>
        <taxon>Kitasatosporales</taxon>
        <taxon>Streptomycetaceae</taxon>
        <taxon>Streptacidiphilus</taxon>
    </lineage>
</organism>
<evidence type="ECO:0000259" key="4">
    <source>
        <dbReference type="Pfam" id="PF13360"/>
    </source>
</evidence>
<name>A0ABV6X1A4_9ACTN</name>
<dbReference type="Gene3D" id="2.60.120.200">
    <property type="match status" value="2"/>
</dbReference>
<feature type="chain" id="PRO_5045061622" evidence="3">
    <location>
        <begin position="35"/>
        <end position="1254"/>
    </location>
</feature>